<dbReference type="GO" id="GO:0004789">
    <property type="term" value="F:thiamine-phosphate diphosphorylase activity"/>
    <property type="evidence" value="ECO:0007669"/>
    <property type="project" value="UniProtKB-UniRule"/>
</dbReference>
<protein>
    <recommendedName>
        <fullName evidence="9">Thiamine-phosphate synthase</fullName>
        <shortName evidence="9">TP synthase</shortName>
        <shortName evidence="9">TPS</shortName>
        <ecNumber evidence="9">2.5.1.3</ecNumber>
    </recommendedName>
    <alternativeName>
        <fullName evidence="9">Thiamine-phosphate pyrophosphorylase</fullName>
        <shortName evidence="9">TMP pyrophosphorylase</shortName>
        <shortName evidence="9">TMP-PPase</shortName>
    </alternativeName>
</protein>
<evidence type="ECO:0000256" key="7">
    <source>
        <dbReference type="ARBA" id="ARBA00047851"/>
    </source>
</evidence>
<keyword evidence="3 9" id="KW-0479">Metal-binding</keyword>
<comment type="catalytic activity">
    <reaction evidence="8 9 10">
        <text>2-[(2R,5Z)-2-carboxy-4-methylthiazol-5(2H)-ylidene]ethyl phosphate + 4-amino-2-methyl-5-(diphosphooxymethyl)pyrimidine + 2 H(+) = thiamine phosphate + CO2 + diphosphate</text>
        <dbReference type="Rhea" id="RHEA:47844"/>
        <dbReference type="ChEBI" id="CHEBI:15378"/>
        <dbReference type="ChEBI" id="CHEBI:16526"/>
        <dbReference type="ChEBI" id="CHEBI:33019"/>
        <dbReference type="ChEBI" id="CHEBI:37575"/>
        <dbReference type="ChEBI" id="CHEBI:57841"/>
        <dbReference type="ChEBI" id="CHEBI:62899"/>
        <dbReference type="EC" id="2.5.1.3"/>
    </reaction>
</comment>
<dbReference type="PANTHER" id="PTHR20857:SF15">
    <property type="entry name" value="THIAMINE-PHOSPHATE SYNTHASE"/>
    <property type="match status" value="1"/>
</dbReference>
<keyword evidence="5 9" id="KW-0784">Thiamine biosynthesis</keyword>
<comment type="similarity">
    <text evidence="9 10">Belongs to the thiamine-phosphate synthase family.</text>
</comment>
<dbReference type="InterPro" id="IPR022998">
    <property type="entry name" value="ThiamineP_synth_TenI"/>
</dbReference>
<evidence type="ECO:0000256" key="2">
    <source>
        <dbReference type="ARBA" id="ARBA00022679"/>
    </source>
</evidence>
<keyword evidence="2 9" id="KW-0808">Transferase</keyword>
<dbReference type="GO" id="GO:0005737">
    <property type="term" value="C:cytoplasm"/>
    <property type="evidence" value="ECO:0007669"/>
    <property type="project" value="TreeGrafter"/>
</dbReference>
<comment type="cofactor">
    <cofactor evidence="9">
        <name>Mg(2+)</name>
        <dbReference type="ChEBI" id="CHEBI:18420"/>
    </cofactor>
    <text evidence="9">Binds 1 Mg(2+) ion per subunit.</text>
</comment>
<dbReference type="UniPathway" id="UPA00060">
    <property type="reaction ID" value="UER00141"/>
</dbReference>
<feature type="binding site" evidence="9">
    <location>
        <position position="72"/>
    </location>
    <ligand>
        <name>4-amino-2-methyl-5-(diphosphooxymethyl)pyrimidine</name>
        <dbReference type="ChEBI" id="CHEBI:57841"/>
    </ligand>
</feature>
<feature type="binding site" evidence="9">
    <location>
        <position position="174"/>
    </location>
    <ligand>
        <name>2-[(2R,5Z)-2-carboxy-4-methylthiazol-5(2H)-ylidene]ethyl phosphate</name>
        <dbReference type="ChEBI" id="CHEBI:62899"/>
    </ligand>
</feature>
<dbReference type="NCBIfam" id="TIGR00693">
    <property type="entry name" value="thiE"/>
    <property type="match status" value="1"/>
</dbReference>
<dbReference type="CDD" id="cd00564">
    <property type="entry name" value="TMP_TenI"/>
    <property type="match status" value="1"/>
</dbReference>
<comment type="catalytic activity">
    <reaction evidence="7 9 10">
        <text>2-(2-carboxy-4-methylthiazol-5-yl)ethyl phosphate + 4-amino-2-methyl-5-(diphosphooxymethyl)pyrimidine + 2 H(+) = thiamine phosphate + CO2 + diphosphate</text>
        <dbReference type="Rhea" id="RHEA:47848"/>
        <dbReference type="ChEBI" id="CHEBI:15378"/>
        <dbReference type="ChEBI" id="CHEBI:16526"/>
        <dbReference type="ChEBI" id="CHEBI:33019"/>
        <dbReference type="ChEBI" id="CHEBI:37575"/>
        <dbReference type="ChEBI" id="CHEBI:57841"/>
        <dbReference type="ChEBI" id="CHEBI:62890"/>
        <dbReference type="EC" id="2.5.1.3"/>
    </reaction>
</comment>
<dbReference type="Proteomes" id="UP000277294">
    <property type="component" value="Unassembled WGS sequence"/>
</dbReference>
<feature type="binding site" evidence="9">
    <location>
        <begin position="194"/>
        <end position="195"/>
    </location>
    <ligand>
        <name>2-[(2R,5Z)-2-carboxy-4-methylthiazol-5(2H)-ylidene]ethyl phosphate</name>
        <dbReference type="ChEBI" id="CHEBI:62899"/>
    </ligand>
</feature>
<feature type="binding site" evidence="9">
    <location>
        <position position="111"/>
    </location>
    <ligand>
        <name>4-amino-2-methyl-5-(diphosphooxymethyl)pyrimidine</name>
        <dbReference type="ChEBI" id="CHEBI:57841"/>
    </ligand>
</feature>
<dbReference type="EC" id="2.5.1.3" evidence="9"/>
<sequence length="226" mass="23329">MDREEGAVAGLYGITPEWDDTGRLLEAVEAAARGGMRVLQLRRKEAAPAKRLEQARALREACARLGLVLIVNDDWRLALDVGADGVHLGRDDGDIAHARQAGGAGLLIGASCYNEPERARAALAAGADHVAFGAVFDSPTKPAAVHAPLSCLAEARRLRLPGTGVRPPVVAIGGITPQNAPLAAQAGADALAVITALFGAADIEATARAFSQAWAGASHDNANRKA</sequence>
<reference evidence="13 14" key="1">
    <citation type="submission" date="2018-10" db="EMBL/GenBank/DDBJ databases">
        <authorList>
            <person name="Criscuolo A."/>
        </authorList>
    </citation>
    <scope>NUCLEOTIDE SEQUENCE [LARGE SCALE GENOMIC DNA]</scope>
    <source>
        <strain evidence="13">DnA1</strain>
    </source>
</reference>
<accession>A0A3P4B346</accession>
<evidence type="ECO:0000313" key="13">
    <source>
        <dbReference type="EMBL" id="VCU70058.1"/>
    </source>
</evidence>
<dbReference type="PANTHER" id="PTHR20857">
    <property type="entry name" value="THIAMINE-PHOSPHATE PYROPHOSPHORYLASE"/>
    <property type="match status" value="1"/>
</dbReference>
<evidence type="ECO:0000256" key="5">
    <source>
        <dbReference type="ARBA" id="ARBA00022977"/>
    </source>
</evidence>
<dbReference type="OrthoDB" id="9810880at2"/>
<keyword evidence="14" id="KW-1185">Reference proteome</keyword>
<dbReference type="InterPro" id="IPR034291">
    <property type="entry name" value="TMP_synthase"/>
</dbReference>
<feature type="binding site" evidence="9">
    <location>
        <position position="73"/>
    </location>
    <ligand>
        <name>Mg(2+)</name>
        <dbReference type="ChEBI" id="CHEBI:18420"/>
    </ligand>
</feature>
<dbReference type="SUPFAM" id="SSF51391">
    <property type="entry name" value="Thiamin phosphate synthase"/>
    <property type="match status" value="1"/>
</dbReference>
<dbReference type="GO" id="GO:0000287">
    <property type="term" value="F:magnesium ion binding"/>
    <property type="evidence" value="ECO:0007669"/>
    <property type="project" value="UniProtKB-UniRule"/>
</dbReference>
<dbReference type="Pfam" id="PF02581">
    <property type="entry name" value="TMP-TENI"/>
    <property type="match status" value="1"/>
</dbReference>
<name>A0A3P4B346_9BURK</name>
<dbReference type="InterPro" id="IPR013785">
    <property type="entry name" value="Aldolase_TIM"/>
</dbReference>
<evidence type="ECO:0000256" key="4">
    <source>
        <dbReference type="ARBA" id="ARBA00022842"/>
    </source>
</evidence>
<organism evidence="13 14">
    <name type="scientific">Pigmentiphaga humi</name>
    <dbReference type="NCBI Taxonomy" id="2478468"/>
    <lineage>
        <taxon>Bacteria</taxon>
        <taxon>Pseudomonadati</taxon>
        <taxon>Pseudomonadota</taxon>
        <taxon>Betaproteobacteria</taxon>
        <taxon>Burkholderiales</taxon>
        <taxon>Alcaligenaceae</taxon>
        <taxon>Pigmentiphaga</taxon>
    </lineage>
</organism>
<feature type="binding site" evidence="9">
    <location>
        <begin position="138"/>
        <end position="140"/>
    </location>
    <ligand>
        <name>2-[(2R,5Z)-2-carboxy-4-methylthiazol-5(2H)-ylidene]ethyl phosphate</name>
        <dbReference type="ChEBI" id="CHEBI:62899"/>
    </ligand>
</feature>
<evidence type="ECO:0000256" key="3">
    <source>
        <dbReference type="ARBA" id="ARBA00022723"/>
    </source>
</evidence>
<feature type="binding site" evidence="9">
    <location>
        <begin position="40"/>
        <end position="44"/>
    </location>
    <ligand>
        <name>4-amino-2-methyl-5-(diphosphooxymethyl)pyrimidine</name>
        <dbReference type="ChEBI" id="CHEBI:57841"/>
    </ligand>
</feature>
<comment type="function">
    <text evidence="9">Condenses 4-methyl-5-(beta-hydroxyethyl)thiazole monophosphate (THZ-P) and 2-methyl-4-amino-5-hydroxymethyl pyrimidine pyrophosphate (HMP-PP) to form thiamine monophosphate (TMP).</text>
</comment>
<dbReference type="GO" id="GO:0009229">
    <property type="term" value="P:thiamine diphosphate biosynthetic process"/>
    <property type="evidence" value="ECO:0007669"/>
    <property type="project" value="UniProtKB-UniRule"/>
</dbReference>
<feature type="binding site" evidence="9">
    <location>
        <position position="92"/>
    </location>
    <ligand>
        <name>Mg(2+)</name>
        <dbReference type="ChEBI" id="CHEBI:18420"/>
    </ligand>
</feature>
<dbReference type="Gene3D" id="3.20.20.70">
    <property type="entry name" value="Aldolase class I"/>
    <property type="match status" value="1"/>
</dbReference>
<feature type="binding site" evidence="9">
    <location>
        <position position="141"/>
    </location>
    <ligand>
        <name>4-amino-2-methyl-5-(diphosphooxymethyl)pyrimidine</name>
        <dbReference type="ChEBI" id="CHEBI:57841"/>
    </ligand>
</feature>
<keyword evidence="4 9" id="KW-0460">Magnesium</keyword>
<dbReference type="InterPro" id="IPR036206">
    <property type="entry name" value="ThiamineP_synth_sf"/>
</dbReference>
<evidence type="ECO:0000256" key="6">
    <source>
        <dbReference type="ARBA" id="ARBA00047334"/>
    </source>
</evidence>
<dbReference type="GO" id="GO:0009228">
    <property type="term" value="P:thiamine biosynthetic process"/>
    <property type="evidence" value="ECO:0007669"/>
    <property type="project" value="UniProtKB-KW"/>
</dbReference>
<evidence type="ECO:0000313" key="14">
    <source>
        <dbReference type="Proteomes" id="UP000277294"/>
    </source>
</evidence>
<evidence type="ECO:0000256" key="9">
    <source>
        <dbReference type="HAMAP-Rule" id="MF_00097"/>
    </source>
</evidence>
<evidence type="ECO:0000259" key="12">
    <source>
        <dbReference type="Pfam" id="PF02581"/>
    </source>
</evidence>
<feature type="domain" description="Thiamine phosphate synthase/TenI" evidence="12">
    <location>
        <begin position="11"/>
        <end position="197"/>
    </location>
</feature>
<dbReference type="HAMAP" id="MF_00097">
    <property type="entry name" value="TMP_synthase"/>
    <property type="match status" value="1"/>
</dbReference>
<proteinExistence type="inferred from homology"/>
<dbReference type="EMBL" id="UWPJ01000017">
    <property type="protein sequence ID" value="VCU70058.1"/>
    <property type="molecule type" value="Genomic_DNA"/>
</dbReference>
<comment type="pathway">
    <text evidence="1 9 11">Cofactor biosynthesis; thiamine diphosphate biosynthesis; thiamine phosphate from 4-amino-2-methyl-5-diphosphomethylpyrimidine and 4-methyl-5-(2-phosphoethyl)-thiazole: step 1/1.</text>
</comment>
<evidence type="ECO:0000256" key="10">
    <source>
        <dbReference type="RuleBase" id="RU003826"/>
    </source>
</evidence>
<evidence type="ECO:0000256" key="11">
    <source>
        <dbReference type="RuleBase" id="RU004253"/>
    </source>
</evidence>
<gene>
    <name evidence="9 13" type="primary">thiE</name>
    <name evidence="13" type="ORF">PIGHUM_02125</name>
</gene>
<comment type="catalytic activity">
    <reaction evidence="6 9 10">
        <text>4-methyl-5-(2-phosphooxyethyl)-thiazole + 4-amino-2-methyl-5-(diphosphooxymethyl)pyrimidine + H(+) = thiamine phosphate + diphosphate</text>
        <dbReference type="Rhea" id="RHEA:22328"/>
        <dbReference type="ChEBI" id="CHEBI:15378"/>
        <dbReference type="ChEBI" id="CHEBI:33019"/>
        <dbReference type="ChEBI" id="CHEBI:37575"/>
        <dbReference type="ChEBI" id="CHEBI:57841"/>
        <dbReference type="ChEBI" id="CHEBI:58296"/>
        <dbReference type="EC" id="2.5.1.3"/>
    </reaction>
</comment>
<evidence type="ECO:0000256" key="1">
    <source>
        <dbReference type="ARBA" id="ARBA00005165"/>
    </source>
</evidence>
<dbReference type="AlphaFoldDB" id="A0A3P4B346"/>
<dbReference type="RefSeq" id="WP_124079573.1">
    <property type="nucleotide sequence ID" value="NZ_UWPJ01000017.1"/>
</dbReference>
<evidence type="ECO:0000256" key="8">
    <source>
        <dbReference type="ARBA" id="ARBA00047883"/>
    </source>
</evidence>